<dbReference type="InterPro" id="IPR001466">
    <property type="entry name" value="Beta-lactam-related"/>
</dbReference>
<reference evidence="2" key="1">
    <citation type="submission" date="2022-01" db="EMBL/GenBank/DDBJ databases">
        <title>Colwellia maritima, isolated from seawater.</title>
        <authorList>
            <person name="Kristyanto S."/>
            <person name="Jung J."/>
            <person name="Jeon C.O."/>
        </authorList>
    </citation>
    <scope>NUCLEOTIDE SEQUENCE</scope>
    <source>
        <strain evidence="2">MSW7</strain>
    </source>
</reference>
<proteinExistence type="predicted"/>
<organism evidence="2 3">
    <name type="scientific">Colwellia maritima</name>
    <dbReference type="NCBI Taxonomy" id="2912588"/>
    <lineage>
        <taxon>Bacteria</taxon>
        <taxon>Pseudomonadati</taxon>
        <taxon>Pseudomonadota</taxon>
        <taxon>Gammaproteobacteria</taxon>
        <taxon>Alteromonadales</taxon>
        <taxon>Colwelliaceae</taxon>
        <taxon>Colwellia</taxon>
    </lineage>
</organism>
<evidence type="ECO:0000313" key="2">
    <source>
        <dbReference type="EMBL" id="MCI2284236.1"/>
    </source>
</evidence>
<dbReference type="Proteomes" id="UP001139646">
    <property type="component" value="Unassembled WGS sequence"/>
</dbReference>
<feature type="domain" description="Beta-lactamase-related" evidence="1">
    <location>
        <begin position="100"/>
        <end position="352"/>
    </location>
</feature>
<dbReference type="PANTHER" id="PTHR43283">
    <property type="entry name" value="BETA-LACTAMASE-RELATED"/>
    <property type="match status" value="1"/>
</dbReference>
<accession>A0ABS9X204</accession>
<dbReference type="Gene3D" id="3.40.710.10">
    <property type="entry name" value="DD-peptidase/beta-lactamase superfamily"/>
    <property type="match status" value="1"/>
</dbReference>
<gene>
    <name evidence="2" type="ORF">L3081_13645</name>
</gene>
<dbReference type="InterPro" id="IPR012338">
    <property type="entry name" value="Beta-lactam/transpept-like"/>
</dbReference>
<dbReference type="PANTHER" id="PTHR43283:SF3">
    <property type="entry name" value="BETA-LACTAMASE FAMILY PROTEIN (AFU_ORTHOLOGUE AFUA_5G07500)"/>
    <property type="match status" value="1"/>
</dbReference>
<protein>
    <submittedName>
        <fullName evidence="2">Beta-lactamase family protein</fullName>
    </submittedName>
</protein>
<evidence type="ECO:0000259" key="1">
    <source>
        <dbReference type="Pfam" id="PF00144"/>
    </source>
</evidence>
<evidence type="ECO:0000313" key="3">
    <source>
        <dbReference type="Proteomes" id="UP001139646"/>
    </source>
</evidence>
<dbReference type="EMBL" id="JAKKSL010000002">
    <property type="protein sequence ID" value="MCI2284236.1"/>
    <property type="molecule type" value="Genomic_DNA"/>
</dbReference>
<dbReference type="Pfam" id="PF00144">
    <property type="entry name" value="Beta-lactamase"/>
    <property type="match status" value="1"/>
</dbReference>
<dbReference type="SUPFAM" id="SSF56601">
    <property type="entry name" value="beta-lactamase/transpeptidase-like"/>
    <property type="match status" value="1"/>
</dbReference>
<dbReference type="InterPro" id="IPR050789">
    <property type="entry name" value="Diverse_Enzym_Activities"/>
</dbReference>
<dbReference type="RefSeq" id="WP_242286684.1">
    <property type="nucleotide sequence ID" value="NZ_JAKKSL010000002.1"/>
</dbReference>
<sequence>MDLFRYYPFANKESDEKYHKHYQDVYRKTKLITSLFLATILTTISSCGGSGKDSINTDEPSITLTNEQNMHAALDTANTDTDFTMLIESNNGTQFTHSTGESTNSTFYRSASTSKIVTATVILSLVQQGVLSLDDHPQNYIEFWPSTGNHALITLKHLLSFTSGLSEEPLCLNLPNANFTDCVESILNKNSSISSPGTEFYYASTHLQIAGLMAIRASGLSNWQQVFNNFTLETQLFSHAVYDLPSQSNPRLAGGMHWQATEYLDFLRALYQQQVLSAELIDIMMSDHTNNANFVYSPVSDDDNLSHWHYGLGLWLECSSDVLNCTTPKRVSSLGAYGAYPFIDFEHKYFGIIAREGNLGTSIEGYKVWTLVENELAEWADSNL</sequence>
<keyword evidence="3" id="KW-1185">Reference proteome</keyword>
<name>A0ABS9X204_9GAMM</name>
<comment type="caution">
    <text evidence="2">The sequence shown here is derived from an EMBL/GenBank/DDBJ whole genome shotgun (WGS) entry which is preliminary data.</text>
</comment>